<protein>
    <submittedName>
        <fullName evidence="2">Uncharacterized protein</fullName>
    </submittedName>
</protein>
<name>A0AAV2I730_LYMST</name>
<organism evidence="2 3">
    <name type="scientific">Lymnaea stagnalis</name>
    <name type="common">Great pond snail</name>
    <name type="synonym">Helix stagnalis</name>
    <dbReference type="NCBI Taxonomy" id="6523"/>
    <lineage>
        <taxon>Eukaryota</taxon>
        <taxon>Metazoa</taxon>
        <taxon>Spiralia</taxon>
        <taxon>Lophotrochozoa</taxon>
        <taxon>Mollusca</taxon>
        <taxon>Gastropoda</taxon>
        <taxon>Heterobranchia</taxon>
        <taxon>Euthyneura</taxon>
        <taxon>Panpulmonata</taxon>
        <taxon>Hygrophila</taxon>
        <taxon>Lymnaeoidea</taxon>
        <taxon>Lymnaeidae</taxon>
        <taxon>Lymnaea</taxon>
    </lineage>
</organism>
<gene>
    <name evidence="2" type="ORF">GSLYS_00016022001</name>
</gene>
<evidence type="ECO:0000313" key="2">
    <source>
        <dbReference type="EMBL" id="CAL1542428.1"/>
    </source>
</evidence>
<feature type="chain" id="PRO_5043774493" evidence="1">
    <location>
        <begin position="23"/>
        <end position="239"/>
    </location>
</feature>
<evidence type="ECO:0000256" key="1">
    <source>
        <dbReference type="SAM" id="SignalP"/>
    </source>
</evidence>
<dbReference type="EMBL" id="CAXITT010000485">
    <property type="protein sequence ID" value="CAL1542428.1"/>
    <property type="molecule type" value="Genomic_DNA"/>
</dbReference>
<proteinExistence type="predicted"/>
<evidence type="ECO:0000313" key="3">
    <source>
        <dbReference type="Proteomes" id="UP001497497"/>
    </source>
</evidence>
<feature type="signal peptide" evidence="1">
    <location>
        <begin position="1"/>
        <end position="22"/>
    </location>
</feature>
<reference evidence="2 3" key="1">
    <citation type="submission" date="2024-04" db="EMBL/GenBank/DDBJ databases">
        <authorList>
            <consortium name="Genoscope - CEA"/>
            <person name="William W."/>
        </authorList>
    </citation>
    <scope>NUCLEOTIDE SEQUENCE [LARGE SCALE GENOMIC DNA]</scope>
</reference>
<dbReference type="Proteomes" id="UP001497497">
    <property type="component" value="Unassembled WGS sequence"/>
</dbReference>
<sequence length="239" mass="27218">MKNSGLLFLVIAIMHSPHEMKGVNIILDGFEPKTPNSRTCVTYFVATGQMILDDGETLDNLPPHIIVQLKCPPYAKEDRALKLGPQNGGWFLHYDVPLNRCAPPDGRVAKPKLIVFLNCWLSTGKTYRISALISYFYDVKYCSMRISLGNVTRTRFYKSIINYPEQKGLSNEVHLIDFTEAPYYNTTRDAYCDQKFMMSKRMASRNGAFEIRPPKDNRFLFCGVAMASALLFLEHNKGK</sequence>
<keyword evidence="1" id="KW-0732">Signal</keyword>
<accession>A0AAV2I730</accession>
<dbReference type="AlphaFoldDB" id="A0AAV2I730"/>
<comment type="caution">
    <text evidence="2">The sequence shown here is derived from an EMBL/GenBank/DDBJ whole genome shotgun (WGS) entry which is preliminary data.</text>
</comment>
<keyword evidence="3" id="KW-1185">Reference proteome</keyword>